<dbReference type="EMBL" id="CP000478">
    <property type="protein sequence ID" value="ABK19079.1"/>
    <property type="molecule type" value="Genomic_DNA"/>
</dbReference>
<evidence type="ECO:0000313" key="4">
    <source>
        <dbReference type="EMBL" id="ABK19079.1"/>
    </source>
</evidence>
<dbReference type="KEGG" id="sfu:Sfum_3406"/>
<dbReference type="AlphaFoldDB" id="A0LNS7"/>
<feature type="modified residue" description="4-aspartylphosphate" evidence="1">
    <location>
        <position position="94"/>
    </location>
</feature>
<evidence type="ECO:0000256" key="1">
    <source>
        <dbReference type="PROSITE-ProRule" id="PRU00169"/>
    </source>
</evidence>
<proteinExistence type="predicted"/>
<keyword evidence="1" id="KW-0597">Phosphoprotein</keyword>
<protein>
    <submittedName>
        <fullName evidence="4">Response regulator receiver protein</fullName>
    </submittedName>
</protein>
<reference evidence="4 5" key="1">
    <citation type="submission" date="2006-10" db="EMBL/GenBank/DDBJ databases">
        <title>Complete sequence of Syntrophobacter fumaroxidans MPOB.</title>
        <authorList>
            <consortium name="US DOE Joint Genome Institute"/>
            <person name="Copeland A."/>
            <person name="Lucas S."/>
            <person name="Lapidus A."/>
            <person name="Barry K."/>
            <person name="Detter J.C."/>
            <person name="Glavina del Rio T."/>
            <person name="Hammon N."/>
            <person name="Israni S."/>
            <person name="Pitluck S."/>
            <person name="Goltsman E.G."/>
            <person name="Martinez M."/>
            <person name="Schmutz J."/>
            <person name="Larimer F."/>
            <person name="Land M."/>
            <person name="Hauser L."/>
            <person name="Kyrpides N."/>
            <person name="Kim E."/>
            <person name="Boone D.R."/>
            <person name="Brockman F."/>
            <person name="Culley D."/>
            <person name="Ferry J."/>
            <person name="Gunsalus R."/>
            <person name="McInerney M.J."/>
            <person name="Morrison M."/>
            <person name="Plugge C."/>
            <person name="Rohlin L."/>
            <person name="Scholten J."/>
            <person name="Sieber J."/>
            <person name="Stams A.J.M."/>
            <person name="Worm P."/>
            <person name="Henstra A.M."/>
            <person name="Richardson P."/>
        </authorList>
    </citation>
    <scope>NUCLEOTIDE SEQUENCE [LARGE SCALE GENOMIC DNA]</scope>
    <source>
        <strain evidence="5">DSM 10017 / MPOB</strain>
    </source>
</reference>
<dbReference type="eggNOG" id="COG4753">
    <property type="taxonomic scope" value="Bacteria"/>
</dbReference>
<gene>
    <name evidence="4" type="ordered locus">Sfum_3406</name>
</gene>
<sequence length="166" mass="18077">MSVSRMVPRSPRPAHFTSTGTLRGFSLENPPALFTHRKGEIMLRILLVSARPETLRAFIEGLASDPDVRLEQAGTGKESLDAVRNAFPHLAIVDSKLPDTEPLSLVSKLIEVNAMVNTAVLSPLSEDEFHEASEGLGVLSALPLMPGRRDATELLRRLRDVLGFVG</sequence>
<dbReference type="Proteomes" id="UP000001784">
    <property type="component" value="Chromosome"/>
</dbReference>
<dbReference type="SUPFAM" id="SSF52172">
    <property type="entry name" value="CheY-like"/>
    <property type="match status" value="1"/>
</dbReference>
<evidence type="ECO:0000313" key="5">
    <source>
        <dbReference type="Proteomes" id="UP000001784"/>
    </source>
</evidence>
<feature type="domain" description="Response regulatory" evidence="3">
    <location>
        <begin position="44"/>
        <end position="162"/>
    </location>
</feature>
<dbReference type="HOGENOM" id="CLU_136263_0_0_7"/>
<organism evidence="4 5">
    <name type="scientific">Syntrophobacter fumaroxidans (strain DSM 10017 / MPOB)</name>
    <dbReference type="NCBI Taxonomy" id="335543"/>
    <lineage>
        <taxon>Bacteria</taxon>
        <taxon>Pseudomonadati</taxon>
        <taxon>Thermodesulfobacteriota</taxon>
        <taxon>Syntrophobacteria</taxon>
        <taxon>Syntrophobacterales</taxon>
        <taxon>Syntrophobacteraceae</taxon>
        <taxon>Syntrophobacter</taxon>
    </lineage>
</organism>
<dbReference type="Gene3D" id="3.40.50.2300">
    <property type="match status" value="1"/>
</dbReference>
<keyword evidence="5" id="KW-1185">Reference proteome</keyword>
<feature type="region of interest" description="Disordered" evidence="2">
    <location>
        <begin position="1"/>
        <end position="22"/>
    </location>
</feature>
<dbReference type="InParanoid" id="A0LNS7"/>
<evidence type="ECO:0000259" key="3">
    <source>
        <dbReference type="PROSITE" id="PS50110"/>
    </source>
</evidence>
<dbReference type="InterPro" id="IPR001789">
    <property type="entry name" value="Sig_transdc_resp-reg_receiver"/>
</dbReference>
<dbReference type="STRING" id="335543.Sfum_3406"/>
<name>A0LNS7_SYNFM</name>
<dbReference type="InterPro" id="IPR011006">
    <property type="entry name" value="CheY-like_superfamily"/>
</dbReference>
<evidence type="ECO:0000256" key="2">
    <source>
        <dbReference type="SAM" id="MobiDB-lite"/>
    </source>
</evidence>
<dbReference type="GO" id="GO:0000160">
    <property type="term" value="P:phosphorelay signal transduction system"/>
    <property type="evidence" value="ECO:0007669"/>
    <property type="project" value="InterPro"/>
</dbReference>
<dbReference type="PROSITE" id="PS50110">
    <property type="entry name" value="RESPONSE_REGULATORY"/>
    <property type="match status" value="1"/>
</dbReference>
<accession>A0LNS7</accession>